<dbReference type="eggNOG" id="KOG0616">
    <property type="taxonomic scope" value="Eukaryota"/>
</dbReference>
<keyword evidence="11" id="KW-0460">Magnesium</keyword>
<evidence type="ECO:0000313" key="21">
    <source>
        <dbReference type="EnsemblPlants" id="Bra040822.1-P"/>
    </source>
</evidence>
<dbReference type="PROSITE" id="PS50011">
    <property type="entry name" value="PROTEIN_KINASE_DOM"/>
    <property type="match status" value="1"/>
</dbReference>
<evidence type="ECO:0000256" key="14">
    <source>
        <dbReference type="ARBA" id="ARBA00047761"/>
    </source>
</evidence>
<dbReference type="PANTHER" id="PTHR24353">
    <property type="entry name" value="CYCLIC NUCLEOTIDE-DEPENDENT PROTEIN KINASE"/>
    <property type="match status" value="1"/>
</dbReference>
<dbReference type="InterPro" id="IPR001932">
    <property type="entry name" value="PPM-type_phosphatase-like_dom"/>
</dbReference>
<dbReference type="PROSITE" id="PS01032">
    <property type="entry name" value="PPM_1"/>
    <property type="match status" value="1"/>
</dbReference>
<keyword evidence="10" id="KW-0067">ATP-binding</keyword>
<dbReference type="SUPFAM" id="SSF81606">
    <property type="entry name" value="PP2C-like"/>
    <property type="match status" value="1"/>
</dbReference>
<dbReference type="PROSITE" id="PS50042">
    <property type="entry name" value="CNMP_BINDING_3"/>
    <property type="match status" value="2"/>
</dbReference>
<evidence type="ECO:0000256" key="17">
    <source>
        <dbReference type="SAM" id="MobiDB-lite"/>
    </source>
</evidence>
<dbReference type="PRINTS" id="PR00103">
    <property type="entry name" value="CAMPKINASE"/>
</dbReference>
<dbReference type="InterPro" id="IPR011009">
    <property type="entry name" value="Kinase-like_dom_sf"/>
</dbReference>
<dbReference type="eggNOG" id="KOG1113">
    <property type="taxonomic scope" value="Eukaryota"/>
</dbReference>
<evidence type="ECO:0000256" key="1">
    <source>
        <dbReference type="ARBA" id="ARBA00001936"/>
    </source>
</evidence>
<dbReference type="GO" id="GO:0046872">
    <property type="term" value="F:metal ion binding"/>
    <property type="evidence" value="ECO:0007669"/>
    <property type="project" value="UniProtKB-KW"/>
</dbReference>
<feature type="domain" description="Cyclic nucleotide-binding" evidence="19">
    <location>
        <begin position="484"/>
        <end position="593"/>
    </location>
</feature>
<dbReference type="FunFam" id="2.60.120.10:FF:000048">
    <property type="entry name" value="Protein phosphatase 2C and cyclic nucleotide-binding/kinase domain-containing protein"/>
    <property type="match status" value="1"/>
</dbReference>
<evidence type="ECO:0000256" key="10">
    <source>
        <dbReference type="ARBA" id="ARBA00022840"/>
    </source>
</evidence>
<evidence type="ECO:0000256" key="4">
    <source>
        <dbReference type="ARBA" id="ARBA00022527"/>
    </source>
</evidence>
<feature type="domain" description="PPM-type phosphatase" evidence="20">
    <location>
        <begin position="100"/>
        <end position="390"/>
    </location>
</feature>
<dbReference type="CDD" id="cd00038">
    <property type="entry name" value="CAP_ED"/>
    <property type="match status" value="1"/>
</dbReference>
<evidence type="ECO:0000313" key="22">
    <source>
        <dbReference type="Proteomes" id="UP000011750"/>
    </source>
</evidence>
<dbReference type="STRING" id="51351.M4FI93"/>
<dbReference type="Gramene" id="Bra040822.1">
    <property type="protein sequence ID" value="Bra040822.1-P"/>
    <property type="gene ID" value="Bra040822"/>
</dbReference>
<reference evidence="22" key="2">
    <citation type="journal article" date="2018" name="Hortic Res">
        <title>Improved Brassica rapa reference genome by single-molecule sequencing and chromosome conformation capture technologies.</title>
        <authorList>
            <person name="Zhang L."/>
            <person name="Cai X."/>
            <person name="Wu J."/>
            <person name="Liu M."/>
            <person name="Grob S."/>
            <person name="Cheng F."/>
            <person name="Liang J."/>
            <person name="Cai C."/>
            <person name="Liu Z."/>
            <person name="Liu B."/>
            <person name="Wang F."/>
            <person name="Li S."/>
            <person name="Liu F."/>
            <person name="Li X."/>
            <person name="Cheng L."/>
            <person name="Yang W."/>
            <person name="Li M.H."/>
            <person name="Grossniklaus U."/>
            <person name="Zheng H."/>
            <person name="Wang X."/>
        </authorList>
    </citation>
    <scope>NUCLEOTIDE SEQUENCE [LARGE SCALE GENOMIC DNA]</scope>
    <source>
        <strain evidence="22">cv. Chiifu-401-42</strain>
    </source>
</reference>
<evidence type="ECO:0000256" key="12">
    <source>
        <dbReference type="ARBA" id="ARBA00022912"/>
    </source>
</evidence>
<keyword evidence="13" id="KW-0464">Manganese</keyword>
<keyword evidence="6" id="KW-0479">Metal-binding</keyword>
<keyword evidence="5" id="KW-0808">Transferase</keyword>
<evidence type="ECO:0000256" key="3">
    <source>
        <dbReference type="ARBA" id="ARBA00013081"/>
    </source>
</evidence>
<name>M4FI93_BRACM</name>
<evidence type="ECO:0000256" key="9">
    <source>
        <dbReference type="ARBA" id="ARBA00022801"/>
    </source>
</evidence>
<dbReference type="SMART" id="SM00100">
    <property type="entry name" value="cNMP"/>
    <property type="match status" value="1"/>
</dbReference>
<dbReference type="GO" id="GO:0005952">
    <property type="term" value="C:cAMP-dependent protein kinase complex"/>
    <property type="evidence" value="ECO:0000318"/>
    <property type="project" value="GO_Central"/>
</dbReference>
<evidence type="ECO:0000256" key="2">
    <source>
        <dbReference type="ARBA" id="ARBA00001946"/>
    </source>
</evidence>
<dbReference type="InterPro" id="IPR014710">
    <property type="entry name" value="RmlC-like_jellyroll"/>
</dbReference>
<keyword evidence="9 16" id="KW-0378">Hydrolase</keyword>
<dbReference type="HOGENOM" id="CLU_004963_0_0_1"/>
<dbReference type="Gene3D" id="1.10.510.10">
    <property type="entry name" value="Transferase(Phosphotransferase) domain 1"/>
    <property type="match status" value="1"/>
</dbReference>
<comment type="similarity">
    <text evidence="16">Belongs to the PP2C family.</text>
</comment>
<dbReference type="eggNOG" id="KOG0698">
    <property type="taxonomic scope" value="Eukaryota"/>
</dbReference>
<dbReference type="GO" id="GO:0005524">
    <property type="term" value="F:ATP binding"/>
    <property type="evidence" value="ECO:0007669"/>
    <property type="project" value="UniProtKB-KW"/>
</dbReference>
<dbReference type="PANTHER" id="PTHR24353:SF127">
    <property type="entry name" value="PROTEIN PHOSPHATASE 2C AND CYCLIC NUCLEOTIDE-BINDING_KINASE DOMAIN-CONTAINING PROTEIN"/>
    <property type="match status" value="1"/>
</dbReference>
<feature type="domain" description="Cyclic nucleotide-binding" evidence="19">
    <location>
        <begin position="610"/>
        <end position="653"/>
    </location>
</feature>
<dbReference type="SUPFAM" id="SSF51206">
    <property type="entry name" value="cAMP-binding domain-like"/>
    <property type="match status" value="2"/>
</dbReference>
<comment type="catalytic activity">
    <reaction evidence="15">
        <text>O-phospho-L-threonyl-[protein] + H2O = L-threonyl-[protein] + phosphate</text>
        <dbReference type="Rhea" id="RHEA:47004"/>
        <dbReference type="Rhea" id="RHEA-COMP:11060"/>
        <dbReference type="Rhea" id="RHEA-COMP:11605"/>
        <dbReference type="ChEBI" id="CHEBI:15377"/>
        <dbReference type="ChEBI" id="CHEBI:30013"/>
        <dbReference type="ChEBI" id="CHEBI:43474"/>
        <dbReference type="ChEBI" id="CHEBI:61977"/>
        <dbReference type="EC" id="3.1.3.16"/>
    </reaction>
</comment>
<comment type="cofactor">
    <cofactor evidence="2">
        <name>Mg(2+)</name>
        <dbReference type="ChEBI" id="CHEBI:18420"/>
    </cofactor>
</comment>
<dbReference type="SMART" id="SM00220">
    <property type="entry name" value="S_TKc"/>
    <property type="match status" value="1"/>
</dbReference>
<evidence type="ECO:0000256" key="16">
    <source>
        <dbReference type="RuleBase" id="RU003465"/>
    </source>
</evidence>
<evidence type="ECO:0000259" key="19">
    <source>
        <dbReference type="PROSITE" id="PS50042"/>
    </source>
</evidence>
<keyword evidence="22" id="KW-1185">Reference proteome</keyword>
<dbReference type="Proteomes" id="UP000011750">
    <property type="component" value="Unassembled WGS sequence"/>
</dbReference>
<evidence type="ECO:0000256" key="5">
    <source>
        <dbReference type="ARBA" id="ARBA00022679"/>
    </source>
</evidence>
<dbReference type="InterPro" id="IPR000222">
    <property type="entry name" value="PP2C_BS"/>
</dbReference>
<dbReference type="InterPro" id="IPR036457">
    <property type="entry name" value="PPM-type-like_dom_sf"/>
</dbReference>
<evidence type="ECO:0000256" key="13">
    <source>
        <dbReference type="ARBA" id="ARBA00023211"/>
    </source>
</evidence>
<comment type="cofactor">
    <cofactor evidence="1">
        <name>Mn(2+)</name>
        <dbReference type="ChEBI" id="CHEBI:29035"/>
    </cofactor>
</comment>
<dbReference type="InterPro" id="IPR018490">
    <property type="entry name" value="cNMP-bd_dom_sf"/>
</dbReference>
<dbReference type="InterPro" id="IPR000719">
    <property type="entry name" value="Prot_kinase_dom"/>
</dbReference>
<dbReference type="CDD" id="cd00143">
    <property type="entry name" value="PP2Cc"/>
    <property type="match status" value="1"/>
</dbReference>
<accession>M4FI93</accession>
<evidence type="ECO:0000256" key="6">
    <source>
        <dbReference type="ARBA" id="ARBA00022723"/>
    </source>
</evidence>
<dbReference type="InterPro" id="IPR000595">
    <property type="entry name" value="cNMP-bd_dom"/>
</dbReference>
<dbReference type="GO" id="GO:0004691">
    <property type="term" value="F:cAMP-dependent protein kinase activity"/>
    <property type="evidence" value="ECO:0000318"/>
    <property type="project" value="GO_Central"/>
</dbReference>
<evidence type="ECO:0000259" key="20">
    <source>
        <dbReference type="PROSITE" id="PS51746"/>
    </source>
</evidence>
<evidence type="ECO:0000256" key="11">
    <source>
        <dbReference type="ARBA" id="ARBA00022842"/>
    </source>
</evidence>
<evidence type="ECO:0000256" key="15">
    <source>
        <dbReference type="ARBA" id="ARBA00048336"/>
    </source>
</evidence>
<dbReference type="GO" id="GO:0004722">
    <property type="term" value="F:protein serine/threonine phosphatase activity"/>
    <property type="evidence" value="ECO:0007669"/>
    <property type="project" value="UniProtKB-EC"/>
</dbReference>
<keyword evidence="4" id="KW-0723">Serine/threonine-protein kinase</keyword>
<organism evidence="21 22">
    <name type="scientific">Brassica campestris</name>
    <name type="common">Field mustard</name>
    <dbReference type="NCBI Taxonomy" id="3711"/>
    <lineage>
        <taxon>Eukaryota</taxon>
        <taxon>Viridiplantae</taxon>
        <taxon>Streptophyta</taxon>
        <taxon>Embryophyta</taxon>
        <taxon>Tracheophyta</taxon>
        <taxon>Spermatophyta</taxon>
        <taxon>Magnoliopsida</taxon>
        <taxon>eudicotyledons</taxon>
        <taxon>Gunneridae</taxon>
        <taxon>Pentapetalae</taxon>
        <taxon>rosids</taxon>
        <taxon>malvids</taxon>
        <taxon>Brassicales</taxon>
        <taxon>Brassicaceae</taxon>
        <taxon>Brassiceae</taxon>
        <taxon>Brassica</taxon>
    </lineage>
</organism>
<dbReference type="PROSITE" id="PS51746">
    <property type="entry name" value="PPM_2"/>
    <property type="match status" value="1"/>
</dbReference>
<dbReference type="SMART" id="SM00332">
    <property type="entry name" value="PP2Cc"/>
    <property type="match status" value="1"/>
</dbReference>
<dbReference type="GO" id="GO:0007189">
    <property type="term" value="P:adenylate cyclase-activating G protein-coupled receptor signaling pathway"/>
    <property type="evidence" value="ECO:0000318"/>
    <property type="project" value="GO_Central"/>
</dbReference>
<evidence type="ECO:0000259" key="18">
    <source>
        <dbReference type="PROSITE" id="PS50011"/>
    </source>
</evidence>
<comment type="catalytic activity">
    <reaction evidence="14">
        <text>O-phospho-L-seryl-[protein] + H2O = L-seryl-[protein] + phosphate</text>
        <dbReference type="Rhea" id="RHEA:20629"/>
        <dbReference type="Rhea" id="RHEA-COMP:9863"/>
        <dbReference type="Rhea" id="RHEA-COMP:11604"/>
        <dbReference type="ChEBI" id="CHEBI:15377"/>
        <dbReference type="ChEBI" id="CHEBI:29999"/>
        <dbReference type="ChEBI" id="CHEBI:43474"/>
        <dbReference type="ChEBI" id="CHEBI:83421"/>
        <dbReference type="EC" id="3.1.3.16"/>
    </reaction>
</comment>
<feature type="domain" description="Protein kinase" evidence="18">
    <location>
        <begin position="654"/>
        <end position="910"/>
    </location>
</feature>
<dbReference type="FunFam" id="3.60.40.10:FF:000007">
    <property type="entry name" value="Phosphatase 2C and cyclic nucleotide-binding/kinase domain-containing protein"/>
    <property type="match status" value="1"/>
</dbReference>
<dbReference type="EnsemblPlants" id="Bra040822.1">
    <property type="protein sequence ID" value="Bra040822.1-P"/>
    <property type="gene ID" value="Bra040822"/>
</dbReference>
<dbReference type="Pfam" id="PF00027">
    <property type="entry name" value="cNMP_binding"/>
    <property type="match status" value="1"/>
</dbReference>
<keyword evidence="8" id="KW-0418">Kinase</keyword>
<reference evidence="21" key="3">
    <citation type="submission" date="2023-03" db="UniProtKB">
        <authorList>
            <consortium name="EnsemblPlants"/>
        </authorList>
    </citation>
    <scope>IDENTIFICATION</scope>
    <source>
        <strain evidence="21">cv. Chiifu-401-42</strain>
    </source>
</reference>
<dbReference type="InParanoid" id="M4FI93"/>
<dbReference type="Gene3D" id="3.60.40.10">
    <property type="entry name" value="PPM-type phosphatase domain"/>
    <property type="match status" value="1"/>
</dbReference>
<dbReference type="OMA" id="VAQYEDP"/>
<dbReference type="FunCoup" id="M4FI93">
    <property type="interactions" value="1564"/>
</dbReference>
<dbReference type="Pfam" id="PF00069">
    <property type="entry name" value="Pkinase"/>
    <property type="match status" value="1"/>
</dbReference>
<dbReference type="SUPFAM" id="SSF56112">
    <property type="entry name" value="Protein kinase-like (PK-like)"/>
    <property type="match status" value="1"/>
</dbReference>
<feature type="region of interest" description="Disordered" evidence="17">
    <location>
        <begin position="20"/>
        <end position="41"/>
    </location>
</feature>
<sequence>MGCVYSKTCIGQICATKEDSIRQPHHQPPPKATSAAAAAAEEHPVFNPSSDAADDDEIHELSLSRDQEWGITRLSRVSAQFLPPDGSRIVKVPSCSYELRYSFLSQRGYYPDALDKANQDSFAIHTPFGSNSDDHFFGVFDGHGEFGAQCSQFVKRRLCENLLRHGRFRVDAAEACNAAFLTTNSQLHADLVDDSMSGTTAITVMVRGRTIYVANAGDSRAVLAEKRDGDLVAVDLSIDQTPFRDDELERVKLCGARVLTLDQIEGLKNPEVQCWGTEEDDDGDPPRLWVPNGMYPGTAFTRSIGDSIAETIGVVANPEIAVVELTPDNPFFVVASDGVFEFISSQTVVDMVAKHKDPRDACAAIVAESYRLWLQYETRTDDITIIVVHINGLKDDAPRQLTSTGTLLQPPIPQVVELTGSESPSTFGWNSKNQRVRHDLSRARIRAIESSLENGHAWVPPSPAHRKTWEEEAHIERVLRDHFLFRKLTDSQCQVLLDCMQRLELNPGDVVVKQGGEGDCFYVVGSGEFEVLATQDEKNGEVPRILQRYTADKQSSFGELALMHNKPLQASVRSVDHGTLWALKREDFRGILMSEFTNLPSLKLLRSVDLLSRLTILQLSHVAESLSVASFSDGQTIVTKDEKLQGLHVIQKGLEWTTCLSSTDCSEVGLVHLKDKENLLSLKRFSKNKVKKLGKEAQVLKERNLMKNTIKPSAFVPEVLCTCSDQTYAAILLNTTLACPLSSLLHSPIDESSARFITASCVSALEDIHKNGILFRGSSPDLLMLDQSGYLQIVDFRFAKKLSEERTFTICGNADYLAPEIVQGKGHGFAADWWALGVLIYYMLEGEMPFGSWRENELDTFQKIAKGQLTFPRALSSEAQDLITKLLEVDENLRFGSQGGPESIKKHPWFNGLNWRAISNRGVQVPQEIVSRIHHHLENDNALPLETLQSVDTTDDQDAQNWLAEW</sequence>
<reference evidence="22" key="1">
    <citation type="journal article" date="2011" name="Nat. Genet.">
        <title>The genome of the mesopolyploid crop species Brassica rapa.</title>
        <authorList>
            <consortium name="Brassica rapa Genome Sequencing Project Consortium"/>
            <person name="Wang X."/>
            <person name="Wang H."/>
            <person name="Wang J."/>
            <person name="Sun R."/>
            <person name="Wu J."/>
            <person name="Liu S."/>
            <person name="Bai Y."/>
            <person name="Mun J.H."/>
            <person name="Bancroft I."/>
            <person name="Cheng F."/>
            <person name="Huang S."/>
            <person name="Li X."/>
            <person name="Hua W."/>
            <person name="Wang J."/>
            <person name="Wang X."/>
            <person name="Freeling M."/>
            <person name="Pires J.C."/>
            <person name="Paterson A.H."/>
            <person name="Chalhoub B."/>
            <person name="Wang B."/>
            <person name="Hayward A."/>
            <person name="Sharpe A.G."/>
            <person name="Park B.S."/>
            <person name="Weisshaar B."/>
            <person name="Liu B."/>
            <person name="Li B."/>
            <person name="Liu B."/>
            <person name="Tong C."/>
            <person name="Song C."/>
            <person name="Duran C."/>
            <person name="Peng C."/>
            <person name="Geng C."/>
            <person name="Koh C."/>
            <person name="Lin C."/>
            <person name="Edwards D."/>
            <person name="Mu D."/>
            <person name="Shen D."/>
            <person name="Soumpourou E."/>
            <person name="Li F."/>
            <person name="Fraser F."/>
            <person name="Conant G."/>
            <person name="Lassalle G."/>
            <person name="King G.J."/>
            <person name="Bonnema G."/>
            <person name="Tang H."/>
            <person name="Wang H."/>
            <person name="Belcram H."/>
            <person name="Zhou H."/>
            <person name="Hirakawa H."/>
            <person name="Abe H."/>
            <person name="Guo H."/>
            <person name="Wang H."/>
            <person name="Jin H."/>
            <person name="Parkin I.A."/>
            <person name="Batley J."/>
            <person name="Kim J.S."/>
            <person name="Just J."/>
            <person name="Li J."/>
            <person name="Xu J."/>
            <person name="Deng J."/>
            <person name="Kim J.A."/>
            <person name="Li J."/>
            <person name="Yu J."/>
            <person name="Meng J."/>
            <person name="Wang J."/>
            <person name="Min J."/>
            <person name="Poulain J."/>
            <person name="Wang J."/>
            <person name="Hatakeyama K."/>
            <person name="Wu K."/>
            <person name="Wang L."/>
            <person name="Fang L."/>
            <person name="Trick M."/>
            <person name="Links M.G."/>
            <person name="Zhao M."/>
            <person name="Jin M."/>
            <person name="Ramchiary N."/>
            <person name="Drou N."/>
            <person name="Berkman P.J."/>
            <person name="Cai Q."/>
            <person name="Huang Q."/>
            <person name="Li R."/>
            <person name="Tabata S."/>
            <person name="Cheng S."/>
            <person name="Zhang S."/>
            <person name="Zhang S."/>
            <person name="Huang S."/>
            <person name="Sato S."/>
            <person name="Sun S."/>
            <person name="Kwon S.J."/>
            <person name="Choi S.R."/>
            <person name="Lee T.H."/>
            <person name="Fan W."/>
            <person name="Zhao X."/>
            <person name="Tan X."/>
            <person name="Xu X."/>
            <person name="Wang Y."/>
            <person name="Qiu Y."/>
            <person name="Yin Y."/>
            <person name="Li Y."/>
            <person name="Du Y."/>
            <person name="Liao Y."/>
            <person name="Lim Y."/>
            <person name="Narusaka Y."/>
            <person name="Wang Y."/>
            <person name="Wang Z."/>
            <person name="Li Z."/>
            <person name="Wang Z."/>
            <person name="Xiong Z."/>
            <person name="Zhang Z."/>
        </authorList>
    </citation>
    <scope>NUCLEOTIDE SEQUENCE [LARGE SCALE GENOMIC DNA]</scope>
    <source>
        <strain evidence="22">cv. Chiifu-401-42</strain>
    </source>
</reference>
<evidence type="ECO:0000256" key="7">
    <source>
        <dbReference type="ARBA" id="ARBA00022741"/>
    </source>
</evidence>
<protein>
    <recommendedName>
        <fullName evidence="3">protein-serine/threonine phosphatase</fullName>
        <ecNumber evidence="3">3.1.3.16</ecNumber>
    </recommendedName>
</protein>
<dbReference type="Pfam" id="PF00481">
    <property type="entry name" value="PP2C"/>
    <property type="match status" value="1"/>
</dbReference>
<keyword evidence="12 16" id="KW-0904">Protein phosphatase</keyword>
<proteinExistence type="inferred from homology"/>
<dbReference type="Gene3D" id="3.30.200.20">
    <property type="entry name" value="Phosphorylase Kinase, domain 1"/>
    <property type="match status" value="1"/>
</dbReference>
<evidence type="ECO:0000256" key="8">
    <source>
        <dbReference type="ARBA" id="ARBA00022777"/>
    </source>
</evidence>
<dbReference type="Gene3D" id="2.60.120.10">
    <property type="entry name" value="Jelly Rolls"/>
    <property type="match status" value="1"/>
</dbReference>
<dbReference type="EC" id="3.1.3.16" evidence="3"/>
<keyword evidence="7" id="KW-0547">Nucleotide-binding</keyword>
<dbReference type="AlphaFoldDB" id="M4FI93"/>